<dbReference type="InterPro" id="IPR012495">
    <property type="entry name" value="TadE-like_dom"/>
</dbReference>
<reference evidence="3 4" key="1">
    <citation type="submission" date="2020-04" db="EMBL/GenBank/DDBJ databases">
        <title>Description of novel Gluconacetobacter.</title>
        <authorList>
            <person name="Sombolestani A."/>
        </authorList>
    </citation>
    <scope>NUCLEOTIDE SEQUENCE [LARGE SCALE GENOMIC DNA]</scope>
    <source>
        <strain evidence="3 4">LMG 27800</strain>
    </source>
</reference>
<gene>
    <name evidence="3" type="ORF">HLH27_07135</name>
</gene>
<evidence type="ECO:0000313" key="3">
    <source>
        <dbReference type="EMBL" id="MBB2204791.1"/>
    </source>
</evidence>
<keyword evidence="1" id="KW-0812">Transmembrane</keyword>
<evidence type="ECO:0000313" key="4">
    <source>
        <dbReference type="Proteomes" id="UP000540556"/>
    </source>
</evidence>
<name>A0A7W4PSC3_9PROT</name>
<dbReference type="Pfam" id="PF07811">
    <property type="entry name" value="TadE"/>
    <property type="match status" value="1"/>
</dbReference>
<evidence type="ECO:0000259" key="2">
    <source>
        <dbReference type="Pfam" id="PF07811"/>
    </source>
</evidence>
<dbReference type="EMBL" id="JABEQK010000004">
    <property type="protein sequence ID" value="MBB2204791.1"/>
    <property type="molecule type" value="Genomic_DNA"/>
</dbReference>
<keyword evidence="1" id="KW-1133">Transmembrane helix</keyword>
<evidence type="ECO:0000256" key="1">
    <source>
        <dbReference type="SAM" id="Phobius"/>
    </source>
</evidence>
<keyword evidence="4" id="KW-1185">Reference proteome</keyword>
<organism evidence="3 4">
    <name type="scientific">Gluconacetobacter takamatsuzukensis</name>
    <dbReference type="NCBI Taxonomy" id="1286190"/>
    <lineage>
        <taxon>Bacteria</taxon>
        <taxon>Pseudomonadati</taxon>
        <taxon>Pseudomonadota</taxon>
        <taxon>Alphaproteobacteria</taxon>
        <taxon>Acetobacterales</taxon>
        <taxon>Acetobacteraceae</taxon>
        <taxon>Gluconacetobacter</taxon>
    </lineage>
</organism>
<sequence>MALPRRIRCREGDSSFVRTKIPAFLACRRGVAALEFGLVVVPFIVLLVATLVTSLSFFIQSSLLTCAETASRWIITGQQQKLDAAYKTQTAAALQQNFQTEVCAVLPAFMQCSNLIVQVESAASFDDIDTTLPTVSVGQNGTLTSNASYTPGGTGVVVLVRLLYSWNLPSSILGYNFATTATNGQQFVVATLVAKSEPF</sequence>
<feature type="domain" description="TadE-like" evidence="2">
    <location>
        <begin position="30"/>
        <end position="72"/>
    </location>
</feature>
<dbReference type="AlphaFoldDB" id="A0A7W4PSC3"/>
<keyword evidence="1" id="KW-0472">Membrane</keyword>
<dbReference type="RefSeq" id="WP_182949046.1">
    <property type="nucleotide sequence ID" value="NZ_JABEQK010000004.1"/>
</dbReference>
<feature type="transmembrane region" description="Helical" evidence="1">
    <location>
        <begin position="36"/>
        <end position="59"/>
    </location>
</feature>
<protein>
    <recommendedName>
        <fullName evidence="2">TadE-like domain-containing protein</fullName>
    </recommendedName>
</protein>
<comment type="caution">
    <text evidence="3">The sequence shown here is derived from an EMBL/GenBank/DDBJ whole genome shotgun (WGS) entry which is preliminary data.</text>
</comment>
<dbReference type="Proteomes" id="UP000540556">
    <property type="component" value="Unassembled WGS sequence"/>
</dbReference>
<accession>A0A7W4PSC3</accession>
<proteinExistence type="predicted"/>